<comment type="function">
    <text evidence="2">Catalyzes the reversible phosphorylation of pyruvate and phosphate.</text>
</comment>
<evidence type="ECO:0000256" key="3">
    <source>
        <dbReference type="ARBA" id="ARBA00007837"/>
    </source>
</evidence>
<feature type="binding site" evidence="14">
    <location>
        <position position="802"/>
    </location>
    <ligand>
        <name>substrate</name>
    </ligand>
</feature>
<dbReference type="InterPro" id="IPR013815">
    <property type="entry name" value="ATP_grasp_subdomain_1"/>
</dbReference>
<dbReference type="InterPro" id="IPR010121">
    <property type="entry name" value="Pyruvate_phosphate_dikinase"/>
</dbReference>
<keyword evidence="6 19" id="KW-0808">Transferase</keyword>
<dbReference type="Gene3D" id="3.50.30.10">
    <property type="entry name" value="Phosphohistidine domain"/>
    <property type="match status" value="1"/>
</dbReference>
<evidence type="ECO:0000256" key="9">
    <source>
        <dbReference type="ARBA" id="ARBA00022777"/>
    </source>
</evidence>
<dbReference type="Pfam" id="PF00391">
    <property type="entry name" value="PEP-utilizers"/>
    <property type="match status" value="1"/>
</dbReference>
<sequence length="907" mass="99218">MSKYVYSFGDGKADGNGTLRELLGGKGANLAEMSNIGLPVPAGFTITTEVCTYYYDNERNYPPELKAQVDEAIALVEKTMGAKFGDTENPLLLSCRSGARESMPGMMDTILNIGLNDETVEGLAKASGNPAFAYDSYRRLIQMYGEVVMGMKPEKKEDEDYFEEILHDEKKAAGVEFDNELTGDQLKELVSKFKAKVKEVTGKDFPTNPYDQVWGAVGAVFGSWMNDRAMVYRRDYGIPHEWGTATNVQAMVFGNLGDDCATGVGLTRDCAVGEPGFNGDYLINAQGEDVVAGIRSPKRVEETLAEDMPAPAKELFGIGETLERHYKDVQDIEFTIQKGKVWMLQTRNAKRTGFAAVRLAVDLVNEGLITPEIALNPKRIPADSLNQLLQPLFNQADKKAAADQLLTKGINAGPGAATGQICFHASDAEEAFAKDPNVQLILVRRETSPEDLRGMRIAKGILTAFGGASSHAALVSRQMGKTCIVGASELVIDYHDATVTVGSKVLKAGDWISIDGFTGEVFAGKVETSPSEIIEVLVNKTKKPEDAPMYQRYAQLMEWVDKYRKLKVRANAEAEDAPTAAAFGAEGVGLCRTEHMFFDRLDAMREMILADTEEAREKALMKMLEFQREDFTTLFEALEGHAVTIRLLDPPLHEFLSHHHLEEDADLAHKLADMSGKTKEEVIGKVEELAESNPMLGFRGCRLGIVYPEITKMQARAIFEAAVGLKKAGKSVEPEVMVPLAGNVTEYANQEAIVREVAAEVFKEQGVEVPYLVGTMIEIPRAALTADQIGAKAEFFSFGTNDLTQTTLGMSRDDYGPFINEYRERDIVPADPFQTIDQDGVGRLMKIGVDGGRSAKPDLKIGICGEHGGDPASVMFCHKLGLNYVSCSPRRIPIAKLAAAQVALMDD</sequence>
<dbReference type="InterPro" id="IPR008279">
    <property type="entry name" value="PEP-util_enz_mobile_dom"/>
</dbReference>
<evidence type="ECO:0000259" key="18">
    <source>
        <dbReference type="Pfam" id="PF02896"/>
    </source>
</evidence>
<dbReference type="InterPro" id="IPR040442">
    <property type="entry name" value="Pyrv_kinase-like_dom_sf"/>
</dbReference>
<dbReference type="GO" id="GO:0046872">
    <property type="term" value="F:metal ion binding"/>
    <property type="evidence" value="ECO:0007669"/>
    <property type="project" value="UniProtKB-UniRule"/>
</dbReference>
<dbReference type="KEGG" id="chya:V22_16100"/>
<dbReference type="SUPFAM" id="SSF52009">
    <property type="entry name" value="Phosphohistidine domain"/>
    <property type="match status" value="1"/>
</dbReference>
<dbReference type="AlphaFoldDB" id="A0A517T7M1"/>
<proteinExistence type="inferred from homology"/>
<dbReference type="EC" id="2.7.9.1" evidence="4 12"/>
<dbReference type="InterPro" id="IPR018274">
    <property type="entry name" value="PEP_util_AS"/>
</dbReference>
<evidence type="ECO:0000256" key="12">
    <source>
        <dbReference type="PIRNR" id="PIRNR000853"/>
    </source>
</evidence>
<dbReference type="Gene3D" id="1.10.189.10">
    <property type="entry name" value="Pyruvate Phosphate Dikinase, domain 2"/>
    <property type="match status" value="1"/>
</dbReference>
<feature type="binding site" evidence="14">
    <location>
        <position position="646"/>
    </location>
    <ligand>
        <name>substrate</name>
    </ligand>
</feature>
<dbReference type="Pfam" id="PF02896">
    <property type="entry name" value="PEP-utilizers_C"/>
    <property type="match status" value="1"/>
</dbReference>
<evidence type="ECO:0000259" key="17">
    <source>
        <dbReference type="Pfam" id="PF01326"/>
    </source>
</evidence>
<feature type="binding site" evidence="14">
    <location>
        <position position="778"/>
    </location>
    <ligand>
        <name>substrate</name>
    </ligand>
</feature>
<dbReference type="Gene3D" id="1.20.80.30">
    <property type="match status" value="1"/>
</dbReference>
<feature type="binding site" evidence="14">
    <location>
        <position position="801"/>
    </location>
    <ligand>
        <name>substrate</name>
    </ligand>
</feature>
<dbReference type="RefSeq" id="WP_145261488.1">
    <property type="nucleotide sequence ID" value="NZ_CP036316.1"/>
</dbReference>
<keyword evidence="20" id="KW-1185">Reference proteome</keyword>
<feature type="binding site" evidence="14">
    <location>
        <position position="592"/>
    </location>
    <ligand>
        <name>substrate</name>
    </ligand>
</feature>
<feature type="binding site" evidence="15">
    <location>
        <position position="778"/>
    </location>
    <ligand>
        <name>Mg(2+)</name>
        <dbReference type="ChEBI" id="CHEBI:18420"/>
    </ligand>
</feature>
<evidence type="ECO:0000256" key="13">
    <source>
        <dbReference type="PIRSR" id="PIRSR000853-1"/>
    </source>
</evidence>
<dbReference type="PROSITE" id="PS00742">
    <property type="entry name" value="PEP_ENZYMES_2"/>
    <property type="match status" value="1"/>
</dbReference>
<feature type="active site" description="Proton donor" evidence="13">
    <location>
        <position position="864"/>
    </location>
</feature>
<evidence type="ECO:0000256" key="15">
    <source>
        <dbReference type="PIRSR" id="PIRSR000853-3"/>
    </source>
</evidence>
<dbReference type="GO" id="GO:0050242">
    <property type="term" value="F:pyruvate, phosphate dikinase activity"/>
    <property type="evidence" value="ECO:0007669"/>
    <property type="project" value="UniProtKB-UniRule"/>
</dbReference>
<evidence type="ECO:0000256" key="14">
    <source>
        <dbReference type="PIRSR" id="PIRSR000853-2"/>
    </source>
</evidence>
<accession>A0A517T7M1</accession>
<feature type="binding site" evidence="14">
    <location>
        <position position="800"/>
    </location>
    <ligand>
        <name>substrate</name>
    </ligand>
</feature>
<dbReference type="Gene3D" id="3.30.470.20">
    <property type="entry name" value="ATP-grasp fold, B domain"/>
    <property type="match status" value="1"/>
</dbReference>
<keyword evidence="7 15" id="KW-0479">Metal-binding</keyword>
<comment type="cofactor">
    <cofactor evidence="1 12 15">
        <name>Mg(2+)</name>
        <dbReference type="ChEBI" id="CHEBI:18420"/>
    </cofactor>
</comment>
<evidence type="ECO:0000313" key="19">
    <source>
        <dbReference type="EMBL" id="QDT64376.1"/>
    </source>
</evidence>
<dbReference type="SUPFAM" id="SSF51621">
    <property type="entry name" value="Phosphoenolpyruvate/pyruvate domain"/>
    <property type="match status" value="1"/>
</dbReference>
<evidence type="ECO:0000256" key="5">
    <source>
        <dbReference type="ARBA" id="ARBA00020138"/>
    </source>
</evidence>
<feature type="domain" description="PEP-utilising enzyme C-terminal" evidence="18">
    <location>
        <begin position="553"/>
        <end position="902"/>
    </location>
</feature>
<dbReference type="NCBIfam" id="NF004531">
    <property type="entry name" value="PRK05878.1"/>
    <property type="match status" value="1"/>
</dbReference>
<evidence type="ECO:0000256" key="2">
    <source>
        <dbReference type="ARBA" id="ARBA00003144"/>
    </source>
</evidence>
<keyword evidence="11 15" id="KW-0460">Magnesium</keyword>
<feature type="active site" description="Tele-phosphohistidine intermediate" evidence="13">
    <location>
        <position position="471"/>
    </location>
</feature>
<evidence type="ECO:0000313" key="20">
    <source>
        <dbReference type="Proteomes" id="UP000319976"/>
    </source>
</evidence>
<evidence type="ECO:0000256" key="4">
    <source>
        <dbReference type="ARBA" id="ARBA00011994"/>
    </source>
</evidence>
<evidence type="ECO:0000256" key="1">
    <source>
        <dbReference type="ARBA" id="ARBA00001946"/>
    </source>
</evidence>
<dbReference type="InterPro" id="IPR002192">
    <property type="entry name" value="PPDK_AMP/ATP-bd"/>
</dbReference>
<dbReference type="InterPro" id="IPR036637">
    <property type="entry name" value="Phosphohistidine_dom_sf"/>
</dbReference>
<evidence type="ECO:0000256" key="6">
    <source>
        <dbReference type="ARBA" id="ARBA00022679"/>
    </source>
</evidence>
<evidence type="ECO:0000256" key="8">
    <source>
        <dbReference type="ARBA" id="ARBA00022741"/>
    </source>
</evidence>
<dbReference type="Proteomes" id="UP000319976">
    <property type="component" value="Chromosome"/>
</dbReference>
<dbReference type="InterPro" id="IPR023151">
    <property type="entry name" value="PEP_util_CS"/>
</dbReference>
<dbReference type="GO" id="GO:0005524">
    <property type="term" value="F:ATP binding"/>
    <property type="evidence" value="ECO:0007669"/>
    <property type="project" value="UniProtKB-UniRule"/>
</dbReference>
<dbReference type="Pfam" id="PF01326">
    <property type="entry name" value="PPDK_N"/>
    <property type="match status" value="3"/>
</dbReference>
<feature type="domain" description="PEP-utilising enzyme mobile" evidence="16">
    <location>
        <begin position="441"/>
        <end position="519"/>
    </location>
</feature>
<evidence type="ECO:0000256" key="11">
    <source>
        <dbReference type="ARBA" id="ARBA00022842"/>
    </source>
</evidence>
<keyword evidence="19" id="KW-0670">Pyruvate</keyword>
<keyword evidence="9 19" id="KW-0418">Kinase</keyword>
<dbReference type="SUPFAM" id="SSF56059">
    <property type="entry name" value="Glutathione synthetase ATP-binding domain-like"/>
    <property type="match status" value="1"/>
</dbReference>
<gene>
    <name evidence="19" type="primary">ppdK</name>
    <name evidence="19" type="ORF">V22_16100</name>
</gene>
<evidence type="ECO:0000256" key="7">
    <source>
        <dbReference type="ARBA" id="ARBA00022723"/>
    </source>
</evidence>
<feature type="binding site" evidence="14">
    <location>
        <position position="799"/>
    </location>
    <ligand>
        <name>substrate</name>
    </ligand>
</feature>
<feature type="domain" description="Pyruvate phosphate dikinase AMP/ATP-binding" evidence="17">
    <location>
        <begin position="312"/>
        <end position="355"/>
    </location>
</feature>
<dbReference type="GO" id="GO:0016301">
    <property type="term" value="F:kinase activity"/>
    <property type="evidence" value="ECO:0007669"/>
    <property type="project" value="UniProtKB-UniRule"/>
</dbReference>
<dbReference type="EMBL" id="CP036316">
    <property type="protein sequence ID" value="QDT64376.1"/>
    <property type="molecule type" value="Genomic_DNA"/>
</dbReference>
<dbReference type="Gene3D" id="3.20.20.60">
    <property type="entry name" value="Phosphoenolpyruvate-binding domains"/>
    <property type="match status" value="1"/>
</dbReference>
<reference evidence="19 20" key="1">
    <citation type="submission" date="2019-02" db="EMBL/GenBank/DDBJ databases">
        <title>Deep-cultivation of Planctomycetes and their phenomic and genomic characterization uncovers novel biology.</title>
        <authorList>
            <person name="Wiegand S."/>
            <person name="Jogler M."/>
            <person name="Boedeker C."/>
            <person name="Pinto D."/>
            <person name="Vollmers J."/>
            <person name="Rivas-Marin E."/>
            <person name="Kohn T."/>
            <person name="Peeters S.H."/>
            <person name="Heuer A."/>
            <person name="Rast P."/>
            <person name="Oberbeckmann S."/>
            <person name="Bunk B."/>
            <person name="Jeske O."/>
            <person name="Meyerdierks A."/>
            <person name="Storesund J.E."/>
            <person name="Kallscheuer N."/>
            <person name="Luecker S."/>
            <person name="Lage O.M."/>
            <person name="Pohl T."/>
            <person name="Merkel B.J."/>
            <person name="Hornburger P."/>
            <person name="Mueller R.-W."/>
            <person name="Bruemmer F."/>
            <person name="Labrenz M."/>
            <person name="Spormann A.M."/>
            <person name="Op den Camp H."/>
            <person name="Overmann J."/>
            <person name="Amann R."/>
            <person name="Jetten M.S.M."/>
            <person name="Mascher T."/>
            <person name="Medema M.H."/>
            <person name="Devos D.P."/>
            <person name="Kaster A.-K."/>
            <person name="Ovreas L."/>
            <person name="Rohde M."/>
            <person name="Galperin M.Y."/>
            <person name="Jogler C."/>
        </authorList>
    </citation>
    <scope>NUCLEOTIDE SEQUENCE [LARGE SCALE GENOMIC DNA]</scope>
    <source>
        <strain evidence="19 20">V22</strain>
    </source>
</reference>
<dbReference type="InterPro" id="IPR015813">
    <property type="entry name" value="Pyrv/PenolPyrv_kinase-like_dom"/>
</dbReference>
<dbReference type="PIRSF" id="PIRSF000853">
    <property type="entry name" value="PPDK"/>
    <property type="match status" value="1"/>
</dbReference>
<feature type="domain" description="Pyruvate phosphate dikinase AMP/ATP-binding" evidence="17">
    <location>
        <begin position="65"/>
        <end position="299"/>
    </location>
</feature>
<dbReference type="Gene3D" id="3.30.1490.20">
    <property type="entry name" value="ATP-grasp fold, A domain"/>
    <property type="match status" value="1"/>
</dbReference>
<dbReference type="PANTHER" id="PTHR22931:SF9">
    <property type="entry name" value="PYRUVATE, PHOSPHATE DIKINASE 1, CHLOROPLASTIC"/>
    <property type="match status" value="1"/>
</dbReference>
<feature type="domain" description="Pyruvate phosphate dikinase AMP/ATP-binding" evidence="17">
    <location>
        <begin position="21"/>
        <end position="57"/>
    </location>
</feature>
<dbReference type="PANTHER" id="PTHR22931">
    <property type="entry name" value="PHOSPHOENOLPYRUVATE DIKINASE-RELATED"/>
    <property type="match status" value="1"/>
</dbReference>
<dbReference type="InterPro" id="IPR000121">
    <property type="entry name" value="PEP_util_C"/>
</dbReference>
<organism evidence="19 20">
    <name type="scientific">Calycomorphotria hydatis</name>
    <dbReference type="NCBI Taxonomy" id="2528027"/>
    <lineage>
        <taxon>Bacteria</taxon>
        <taxon>Pseudomonadati</taxon>
        <taxon>Planctomycetota</taxon>
        <taxon>Planctomycetia</taxon>
        <taxon>Planctomycetales</taxon>
        <taxon>Planctomycetaceae</taxon>
        <taxon>Calycomorphotria</taxon>
    </lineage>
</organism>
<protein>
    <recommendedName>
        <fullName evidence="5 12">Pyruvate, phosphate dikinase</fullName>
        <ecNumber evidence="4 12">2.7.9.1</ecNumber>
    </recommendedName>
</protein>
<dbReference type="NCBIfam" id="TIGR01828">
    <property type="entry name" value="pyru_phos_dikin"/>
    <property type="match status" value="1"/>
</dbReference>
<evidence type="ECO:0000256" key="10">
    <source>
        <dbReference type="ARBA" id="ARBA00022840"/>
    </source>
</evidence>
<name>A0A517T7M1_9PLAN</name>
<feature type="binding site" evidence="15">
    <location>
        <position position="802"/>
    </location>
    <ligand>
        <name>Mg(2+)</name>
        <dbReference type="ChEBI" id="CHEBI:18420"/>
    </ligand>
</feature>
<comment type="similarity">
    <text evidence="3 12">Belongs to the PEP-utilizing enzyme family.</text>
</comment>
<comment type="catalytic activity">
    <reaction evidence="12">
        <text>pyruvate + phosphate + ATP = phosphoenolpyruvate + AMP + diphosphate + H(+)</text>
        <dbReference type="Rhea" id="RHEA:10756"/>
        <dbReference type="ChEBI" id="CHEBI:15361"/>
        <dbReference type="ChEBI" id="CHEBI:15378"/>
        <dbReference type="ChEBI" id="CHEBI:30616"/>
        <dbReference type="ChEBI" id="CHEBI:33019"/>
        <dbReference type="ChEBI" id="CHEBI:43474"/>
        <dbReference type="ChEBI" id="CHEBI:58702"/>
        <dbReference type="ChEBI" id="CHEBI:456215"/>
        <dbReference type="EC" id="2.7.9.1"/>
    </reaction>
</comment>
<evidence type="ECO:0000259" key="16">
    <source>
        <dbReference type="Pfam" id="PF00391"/>
    </source>
</evidence>
<keyword evidence="8" id="KW-0547">Nucleotide-binding</keyword>
<keyword evidence="10" id="KW-0067">ATP-binding</keyword>
<dbReference type="PROSITE" id="PS00370">
    <property type="entry name" value="PEP_ENZYMES_PHOS_SITE"/>
    <property type="match status" value="1"/>
</dbReference>
<dbReference type="OrthoDB" id="9765468at2"/>